<dbReference type="AlphaFoldDB" id="A0A6A6ST53"/>
<proteinExistence type="predicted"/>
<sequence length="116" mass="12700">MHYSVIILFAVSIITNTQLLLFPAMLLSMMLQPSMRTTPLRHLFVRIAQLCVHAIQGVVPSLTGSYPNRIFSPFPHPRLPHTDATAILVIFKVSAQLSEFGPGGSPTVVNSIKGCM</sequence>
<feature type="transmembrane region" description="Helical" evidence="1">
    <location>
        <begin position="6"/>
        <end position="31"/>
    </location>
</feature>
<gene>
    <name evidence="2" type="ORF">K491DRAFT_144279</name>
</gene>
<accession>A0A6A6ST53</accession>
<protein>
    <submittedName>
        <fullName evidence="2">Uncharacterized protein</fullName>
    </submittedName>
</protein>
<dbReference type="Proteomes" id="UP000799324">
    <property type="component" value="Unassembled WGS sequence"/>
</dbReference>
<keyword evidence="1" id="KW-1133">Transmembrane helix</keyword>
<name>A0A6A6ST53_9PLEO</name>
<keyword evidence="3" id="KW-1185">Reference proteome</keyword>
<organism evidence="2 3">
    <name type="scientific">Lophiostoma macrostomum CBS 122681</name>
    <dbReference type="NCBI Taxonomy" id="1314788"/>
    <lineage>
        <taxon>Eukaryota</taxon>
        <taxon>Fungi</taxon>
        <taxon>Dikarya</taxon>
        <taxon>Ascomycota</taxon>
        <taxon>Pezizomycotina</taxon>
        <taxon>Dothideomycetes</taxon>
        <taxon>Pleosporomycetidae</taxon>
        <taxon>Pleosporales</taxon>
        <taxon>Lophiostomataceae</taxon>
        <taxon>Lophiostoma</taxon>
    </lineage>
</organism>
<keyword evidence="1" id="KW-0812">Transmembrane</keyword>
<keyword evidence="1" id="KW-0472">Membrane</keyword>
<evidence type="ECO:0000313" key="2">
    <source>
        <dbReference type="EMBL" id="KAF2650227.1"/>
    </source>
</evidence>
<evidence type="ECO:0000256" key="1">
    <source>
        <dbReference type="SAM" id="Phobius"/>
    </source>
</evidence>
<evidence type="ECO:0000313" key="3">
    <source>
        <dbReference type="Proteomes" id="UP000799324"/>
    </source>
</evidence>
<dbReference type="EMBL" id="MU004462">
    <property type="protein sequence ID" value="KAF2650227.1"/>
    <property type="molecule type" value="Genomic_DNA"/>
</dbReference>
<reference evidence="2" key="1">
    <citation type="journal article" date="2020" name="Stud. Mycol.">
        <title>101 Dothideomycetes genomes: a test case for predicting lifestyles and emergence of pathogens.</title>
        <authorList>
            <person name="Haridas S."/>
            <person name="Albert R."/>
            <person name="Binder M."/>
            <person name="Bloem J."/>
            <person name="Labutti K."/>
            <person name="Salamov A."/>
            <person name="Andreopoulos B."/>
            <person name="Baker S."/>
            <person name="Barry K."/>
            <person name="Bills G."/>
            <person name="Bluhm B."/>
            <person name="Cannon C."/>
            <person name="Castanera R."/>
            <person name="Culley D."/>
            <person name="Daum C."/>
            <person name="Ezra D."/>
            <person name="Gonzalez J."/>
            <person name="Henrissat B."/>
            <person name="Kuo A."/>
            <person name="Liang C."/>
            <person name="Lipzen A."/>
            <person name="Lutzoni F."/>
            <person name="Magnuson J."/>
            <person name="Mondo S."/>
            <person name="Nolan M."/>
            <person name="Ohm R."/>
            <person name="Pangilinan J."/>
            <person name="Park H.-J."/>
            <person name="Ramirez L."/>
            <person name="Alfaro M."/>
            <person name="Sun H."/>
            <person name="Tritt A."/>
            <person name="Yoshinaga Y."/>
            <person name="Zwiers L.-H."/>
            <person name="Turgeon B."/>
            <person name="Goodwin S."/>
            <person name="Spatafora J."/>
            <person name="Crous P."/>
            <person name="Grigoriev I."/>
        </authorList>
    </citation>
    <scope>NUCLEOTIDE SEQUENCE</scope>
    <source>
        <strain evidence="2">CBS 122681</strain>
    </source>
</reference>